<dbReference type="PRINTS" id="PR00834">
    <property type="entry name" value="PROTEASES2C"/>
</dbReference>
<dbReference type="GO" id="GO:0006508">
    <property type="term" value="P:proteolysis"/>
    <property type="evidence" value="ECO:0007669"/>
    <property type="project" value="UniProtKB-KW"/>
</dbReference>
<accession>A0A8J4B9Q7</accession>
<evidence type="ECO:0008006" key="10">
    <source>
        <dbReference type="Google" id="ProtNLM"/>
    </source>
</evidence>
<comment type="similarity">
    <text evidence="1">Belongs to the peptidase S1C family.</text>
</comment>
<dbReference type="Gene3D" id="2.30.42.10">
    <property type="match status" value="1"/>
</dbReference>
<feature type="domain" description="Protease Do-like PDZ" evidence="7">
    <location>
        <begin position="588"/>
        <end position="745"/>
    </location>
</feature>
<evidence type="ECO:0000256" key="5">
    <source>
        <dbReference type="SAM" id="MobiDB-lite"/>
    </source>
</evidence>
<feature type="compositionally biased region" description="Low complexity" evidence="5">
    <location>
        <begin position="27"/>
        <end position="38"/>
    </location>
</feature>
<gene>
    <name evidence="8" type="ORF">Vafri_11837</name>
</gene>
<feature type="domain" description="PDZ" evidence="6">
    <location>
        <begin position="490"/>
        <end position="581"/>
    </location>
</feature>
<dbReference type="AlphaFoldDB" id="A0A8J4B9Q7"/>
<feature type="compositionally biased region" description="Low complexity" evidence="5">
    <location>
        <begin position="171"/>
        <end position="186"/>
    </location>
</feature>
<feature type="region of interest" description="Disordered" evidence="5">
    <location>
        <begin position="325"/>
        <end position="363"/>
    </location>
</feature>
<comment type="caution">
    <text evidence="8">The sequence shown here is derived from an EMBL/GenBank/DDBJ whole genome shotgun (WGS) entry which is preliminary data.</text>
</comment>
<evidence type="ECO:0000256" key="2">
    <source>
        <dbReference type="ARBA" id="ARBA00022670"/>
    </source>
</evidence>
<dbReference type="FunFam" id="2.40.10.10:FF:000012">
    <property type="entry name" value="protease Do-like 9"/>
    <property type="match status" value="1"/>
</dbReference>
<proteinExistence type="inferred from homology"/>
<keyword evidence="4" id="KW-0720">Serine protease</keyword>
<dbReference type="EMBL" id="BNCO01000024">
    <property type="protein sequence ID" value="GIL56478.1"/>
    <property type="molecule type" value="Genomic_DNA"/>
</dbReference>
<dbReference type="SUPFAM" id="SSF50494">
    <property type="entry name" value="Trypsin-like serine proteases"/>
    <property type="match status" value="1"/>
</dbReference>
<keyword evidence="2" id="KW-0645">Protease</keyword>
<reference evidence="8" key="1">
    <citation type="journal article" date="2021" name="Proc. Natl. Acad. Sci. U.S.A.">
        <title>Three genomes in the algal genus Volvox reveal the fate of a haploid sex-determining region after a transition to homothallism.</title>
        <authorList>
            <person name="Yamamoto K."/>
            <person name="Hamaji T."/>
            <person name="Kawai-Toyooka H."/>
            <person name="Matsuzaki R."/>
            <person name="Takahashi F."/>
            <person name="Nishimura Y."/>
            <person name="Kawachi M."/>
            <person name="Noguchi H."/>
            <person name="Minakuchi Y."/>
            <person name="Umen J.G."/>
            <person name="Toyoda A."/>
            <person name="Nozaki H."/>
        </authorList>
    </citation>
    <scope>NUCLEOTIDE SEQUENCE</scope>
    <source>
        <strain evidence="8">NIES-3780</strain>
    </source>
</reference>
<dbReference type="Pfam" id="PF13180">
    <property type="entry name" value="PDZ_2"/>
    <property type="match status" value="1"/>
</dbReference>
<dbReference type="Pfam" id="PF17815">
    <property type="entry name" value="PDZ_3"/>
    <property type="match status" value="1"/>
</dbReference>
<dbReference type="Gene3D" id="2.40.10.10">
    <property type="entry name" value="Trypsin-like serine proteases"/>
    <property type="match status" value="2"/>
</dbReference>
<evidence type="ECO:0000313" key="9">
    <source>
        <dbReference type="Proteomes" id="UP000747399"/>
    </source>
</evidence>
<dbReference type="Pfam" id="PF13365">
    <property type="entry name" value="Trypsin_2"/>
    <property type="match status" value="1"/>
</dbReference>
<keyword evidence="3" id="KW-0378">Hydrolase</keyword>
<dbReference type="SUPFAM" id="SSF50156">
    <property type="entry name" value="PDZ domain-like"/>
    <property type="match status" value="1"/>
</dbReference>
<feature type="region of interest" description="Disordered" evidence="5">
    <location>
        <begin position="27"/>
        <end position="56"/>
    </location>
</feature>
<evidence type="ECO:0000256" key="1">
    <source>
        <dbReference type="ARBA" id="ARBA00010541"/>
    </source>
</evidence>
<dbReference type="InterPro" id="IPR046449">
    <property type="entry name" value="DEGP_PDZ_sf"/>
</dbReference>
<dbReference type="InterPro" id="IPR001478">
    <property type="entry name" value="PDZ"/>
</dbReference>
<evidence type="ECO:0000313" key="8">
    <source>
        <dbReference type="EMBL" id="GIL56478.1"/>
    </source>
</evidence>
<organism evidence="8 9">
    <name type="scientific">Volvox africanus</name>
    <dbReference type="NCBI Taxonomy" id="51714"/>
    <lineage>
        <taxon>Eukaryota</taxon>
        <taxon>Viridiplantae</taxon>
        <taxon>Chlorophyta</taxon>
        <taxon>core chlorophytes</taxon>
        <taxon>Chlorophyceae</taxon>
        <taxon>CS clade</taxon>
        <taxon>Chlamydomonadales</taxon>
        <taxon>Volvocaceae</taxon>
        <taxon>Volvox</taxon>
    </lineage>
</organism>
<dbReference type="InterPro" id="IPR041517">
    <property type="entry name" value="DEGP_PDZ"/>
</dbReference>
<evidence type="ECO:0000256" key="3">
    <source>
        <dbReference type="ARBA" id="ARBA00022801"/>
    </source>
</evidence>
<feature type="region of interest" description="Disordered" evidence="5">
    <location>
        <begin position="132"/>
        <end position="195"/>
    </location>
</feature>
<dbReference type="GO" id="GO:0004252">
    <property type="term" value="F:serine-type endopeptidase activity"/>
    <property type="evidence" value="ECO:0007669"/>
    <property type="project" value="InterPro"/>
</dbReference>
<evidence type="ECO:0000256" key="4">
    <source>
        <dbReference type="ARBA" id="ARBA00022825"/>
    </source>
</evidence>
<dbReference type="PANTHER" id="PTHR45980:SF18">
    <property type="entry name" value="PROTEASE DO-LIKE 9"/>
    <property type="match status" value="1"/>
</dbReference>
<dbReference type="Gene3D" id="3.20.190.20">
    <property type="match status" value="1"/>
</dbReference>
<evidence type="ECO:0000259" key="6">
    <source>
        <dbReference type="Pfam" id="PF13180"/>
    </source>
</evidence>
<dbReference type="PANTHER" id="PTHR45980">
    <property type="match status" value="1"/>
</dbReference>
<dbReference type="InterPro" id="IPR036034">
    <property type="entry name" value="PDZ_sf"/>
</dbReference>
<dbReference type="InterPro" id="IPR043504">
    <property type="entry name" value="Peptidase_S1_PA_chymotrypsin"/>
</dbReference>
<name>A0A8J4B9Q7_9CHLO</name>
<dbReference type="Proteomes" id="UP000747399">
    <property type="component" value="Unassembled WGS sequence"/>
</dbReference>
<feature type="compositionally biased region" description="Low complexity" evidence="5">
    <location>
        <begin position="325"/>
        <end position="339"/>
    </location>
</feature>
<keyword evidence="9" id="KW-1185">Reference proteome</keyword>
<evidence type="ECO:0000259" key="7">
    <source>
        <dbReference type="Pfam" id="PF17815"/>
    </source>
</evidence>
<protein>
    <recommendedName>
        <fullName evidence="10">Protease Do-like PDZ domain-containing protein</fullName>
    </recommendedName>
</protein>
<dbReference type="InterPro" id="IPR001940">
    <property type="entry name" value="Peptidase_S1C"/>
</dbReference>
<sequence>MALMLTSCARVGASEIASKTVSAATSTYPPASPAGLAPPLHPQQRPGSLAPSFSGHTARGRLLQTGRVGLCAVRAGVSVSTSAGSSLRSGALYGSSSSGSCMVPNGGAGVGCSSGGAAGWCLPGVATRGGPRRRLIASPAPPRSSTANGQVGPPPARKPHKGGGGGKGGDKVAAGPGSAATAAVTMTPPPAAPLTEAIGAAAGGEEVHLEELDEEAGQQLAPYMDAVVKVYCMHTEPNYSLPWQRKRQYSSSSSGFVVRYGGRNWLLTNAHSVDYHTQVKVKRRGDDRKFLARVVSVGVDCDIAALEVDDPEFWGAAPPLTHDAGPATDAAAAATATAGQGNGASSVWGNEASAGGEEARGPPPVLELGPLPRLQDGVAVVGYPIGGDTISVTAGVVSRIEVTDYSHGSTDLLAIQIDAAINGGNSGGPVFNRACQCVGIAFQALVGSDVENVGYVIPTPVVTHFLEDYLRTGTFSGFPALGLHWQRMESDALRRAYGMSPGMKGVLVRSVNPTSAAGQLLQPDDVLLSFDGTPISNDGTVPFRTGERIAFSYLITSKFVGDSARLDVLRGGEKKELTVTLSKPTALVPPHLSNRDPPYLIVGGLVFTTASEPYLQSEYGSDYGSDAPVKLLDRLYHGFPKTSDEEVVVLSQVLACDATLGYEEVYNVQLLRFNGEPVSNLAQVATSVRQALQKEQAAEAAGGGGGFLRFDLDYNEVVVVEARDVLKMNPEVMRAHSIPYDMSPDLRTALAATEENVGVGVPSAPELPVGGDGGRA</sequence>
<dbReference type="InterPro" id="IPR009003">
    <property type="entry name" value="Peptidase_S1_PA"/>
</dbReference>